<protein>
    <recommendedName>
        <fullName evidence="10">ATP-grasp domain-containing protein</fullName>
    </recommendedName>
</protein>
<dbReference type="Gene3D" id="3.30.1490.20">
    <property type="entry name" value="ATP-grasp fold, A domain"/>
    <property type="match status" value="1"/>
</dbReference>
<dbReference type="GO" id="GO:0042709">
    <property type="term" value="C:succinate-CoA ligase complex"/>
    <property type="evidence" value="ECO:0007669"/>
    <property type="project" value="UniProtKB-ARBA"/>
</dbReference>
<dbReference type="SUPFAM" id="SSF56059">
    <property type="entry name" value="Glutathione synthetase ATP-binding domain-like"/>
    <property type="match status" value="1"/>
</dbReference>
<dbReference type="PANTHER" id="PTHR11815:SF10">
    <property type="entry name" value="SUCCINATE--COA LIGASE [GDP-FORMING] SUBUNIT BETA, MITOCHONDRIAL"/>
    <property type="match status" value="1"/>
</dbReference>
<organism evidence="9">
    <name type="scientific">marine metagenome</name>
    <dbReference type="NCBI Taxonomy" id="408172"/>
    <lineage>
        <taxon>unclassified sequences</taxon>
        <taxon>metagenomes</taxon>
        <taxon>ecological metagenomes</taxon>
    </lineage>
</organism>
<dbReference type="InterPro" id="IPR013650">
    <property type="entry name" value="ATP-grasp_succ-CoA_synth-type"/>
</dbReference>
<keyword evidence="2" id="KW-0816">Tricarboxylic acid cycle</keyword>
<dbReference type="SUPFAM" id="SSF52210">
    <property type="entry name" value="Succinyl-CoA synthetase domains"/>
    <property type="match status" value="1"/>
</dbReference>
<dbReference type="NCBIfam" id="TIGR01016">
    <property type="entry name" value="sucCoAbeta"/>
    <property type="match status" value="1"/>
</dbReference>
<evidence type="ECO:0000256" key="5">
    <source>
        <dbReference type="ARBA" id="ARBA00022741"/>
    </source>
</evidence>
<dbReference type="InterPro" id="IPR005811">
    <property type="entry name" value="SUCC_ACL_C"/>
</dbReference>
<dbReference type="GO" id="GO:0005829">
    <property type="term" value="C:cytosol"/>
    <property type="evidence" value="ECO:0007669"/>
    <property type="project" value="TreeGrafter"/>
</dbReference>
<dbReference type="PIRSF" id="PIRSF001554">
    <property type="entry name" value="SucCS_beta"/>
    <property type="match status" value="1"/>
</dbReference>
<comment type="cofactor">
    <cofactor evidence="1">
        <name>Mg(2+)</name>
        <dbReference type="ChEBI" id="CHEBI:18420"/>
    </cofactor>
</comment>
<dbReference type="Pfam" id="PF08442">
    <property type="entry name" value="ATP-grasp_2"/>
    <property type="match status" value="1"/>
</dbReference>
<evidence type="ECO:0000256" key="6">
    <source>
        <dbReference type="ARBA" id="ARBA00022842"/>
    </source>
</evidence>
<dbReference type="FunFam" id="3.40.50.261:FF:000001">
    <property type="entry name" value="Succinate--CoA ligase [ADP-forming] subunit beta"/>
    <property type="match status" value="1"/>
</dbReference>
<gene>
    <name evidence="9" type="ORF">METZ01_LOCUS107519</name>
</gene>
<dbReference type="GO" id="GO:0004775">
    <property type="term" value="F:succinate-CoA ligase (ADP-forming) activity"/>
    <property type="evidence" value="ECO:0007669"/>
    <property type="project" value="TreeGrafter"/>
</dbReference>
<dbReference type="FunFam" id="3.30.470.20:FF:000002">
    <property type="entry name" value="Succinate--CoA ligase [ADP-forming] subunit beta"/>
    <property type="match status" value="1"/>
</dbReference>
<keyword evidence="5" id="KW-0547">Nucleotide-binding</keyword>
<dbReference type="GO" id="GO:0005524">
    <property type="term" value="F:ATP binding"/>
    <property type="evidence" value="ECO:0007669"/>
    <property type="project" value="InterPro"/>
</dbReference>
<dbReference type="GO" id="GO:0046872">
    <property type="term" value="F:metal ion binding"/>
    <property type="evidence" value="ECO:0007669"/>
    <property type="project" value="UniProtKB-KW"/>
</dbReference>
<dbReference type="EMBL" id="UINC01012528">
    <property type="protein sequence ID" value="SVA54665.1"/>
    <property type="molecule type" value="Genomic_DNA"/>
</dbReference>
<dbReference type="InterPro" id="IPR013815">
    <property type="entry name" value="ATP_grasp_subdomain_1"/>
</dbReference>
<feature type="domain" description="ATP-citrate synthase/succinyl-CoA ligase C-terminal" evidence="7">
    <location>
        <begin position="270"/>
        <end position="390"/>
    </location>
</feature>
<keyword evidence="3" id="KW-0436">Ligase</keyword>
<evidence type="ECO:0000313" key="9">
    <source>
        <dbReference type="EMBL" id="SVA54665.1"/>
    </source>
</evidence>
<dbReference type="GO" id="GO:0006099">
    <property type="term" value="P:tricarboxylic acid cycle"/>
    <property type="evidence" value="ECO:0007669"/>
    <property type="project" value="UniProtKB-KW"/>
</dbReference>
<dbReference type="Pfam" id="PF00549">
    <property type="entry name" value="Ligase_CoA"/>
    <property type="match status" value="1"/>
</dbReference>
<dbReference type="HAMAP" id="MF_00558">
    <property type="entry name" value="Succ_CoA_beta"/>
    <property type="match status" value="1"/>
</dbReference>
<evidence type="ECO:0000256" key="3">
    <source>
        <dbReference type="ARBA" id="ARBA00022598"/>
    </source>
</evidence>
<dbReference type="AlphaFoldDB" id="A0A381WQ95"/>
<evidence type="ECO:0000256" key="1">
    <source>
        <dbReference type="ARBA" id="ARBA00001946"/>
    </source>
</evidence>
<reference evidence="9" key="1">
    <citation type="submission" date="2018-05" db="EMBL/GenBank/DDBJ databases">
        <authorList>
            <person name="Lanie J.A."/>
            <person name="Ng W.-L."/>
            <person name="Kazmierczak K.M."/>
            <person name="Andrzejewski T.M."/>
            <person name="Davidsen T.M."/>
            <person name="Wayne K.J."/>
            <person name="Tettelin H."/>
            <person name="Glass J.I."/>
            <person name="Rusch D."/>
            <person name="Podicherti R."/>
            <person name="Tsui H.-C.T."/>
            <person name="Winkler M.E."/>
        </authorList>
    </citation>
    <scope>NUCLEOTIDE SEQUENCE</scope>
</reference>
<evidence type="ECO:0000259" key="7">
    <source>
        <dbReference type="Pfam" id="PF00549"/>
    </source>
</evidence>
<dbReference type="InterPro" id="IPR005809">
    <property type="entry name" value="Succ_CoA_ligase-like_bsu"/>
</dbReference>
<dbReference type="InterPro" id="IPR016102">
    <property type="entry name" value="Succinyl-CoA_synth-like"/>
</dbReference>
<dbReference type="NCBIfam" id="NF001913">
    <property type="entry name" value="PRK00696.1"/>
    <property type="match status" value="1"/>
</dbReference>
<evidence type="ECO:0000259" key="8">
    <source>
        <dbReference type="Pfam" id="PF08442"/>
    </source>
</evidence>
<sequence length="394" mass="43574">MDLHEYQAKELLRQFNLPLLVGKAYINQLDNVDADLDNLQGPPWVVKSQIHAGGRGAGYFKNAFNDQGGVQLVTKKSDITSIAQSMMGNILITKQTGDEGKKVNRIFIEEGCQVDREFYLSLLIDRNSSQLMMMISSAGGMDIEDVARTHPEKIHNIYFPDLQKITLQNSLEKKLEINSNQFNQLFDITKKLVKAFVSLDASTIEINPLVLNKVGDFVLLDAKLSLDDNALFRHPELESLKDITEENPLELEAAQNNMNYVKLDGSIGCMVNGAGLAMATMDIIKQFGQEPANFLDLGGTANKDRAIKGFKIIQSDPNVKSVLINIFGGIIHCDMIANGIVSAIKELDFKLPIVVRFQGTNASQGRDIINKSFSNLTSIDDLTKAAQKVVELAK</sequence>
<dbReference type="PANTHER" id="PTHR11815">
    <property type="entry name" value="SUCCINYL-COA SYNTHETASE BETA CHAIN"/>
    <property type="match status" value="1"/>
</dbReference>
<dbReference type="Gene3D" id="3.40.50.261">
    <property type="entry name" value="Succinyl-CoA synthetase domains"/>
    <property type="match status" value="1"/>
</dbReference>
<dbReference type="Gene3D" id="3.30.470.20">
    <property type="entry name" value="ATP-grasp fold, B domain"/>
    <property type="match status" value="1"/>
</dbReference>
<evidence type="ECO:0000256" key="4">
    <source>
        <dbReference type="ARBA" id="ARBA00022723"/>
    </source>
</evidence>
<keyword evidence="4" id="KW-0479">Metal-binding</keyword>
<proteinExistence type="inferred from homology"/>
<dbReference type="FunFam" id="3.30.1490.20:FF:000002">
    <property type="entry name" value="Succinate--CoA ligase [ADP-forming] subunit beta"/>
    <property type="match status" value="1"/>
</dbReference>
<accession>A0A381WQ95</accession>
<dbReference type="GO" id="GO:0006104">
    <property type="term" value="P:succinyl-CoA metabolic process"/>
    <property type="evidence" value="ECO:0007669"/>
    <property type="project" value="TreeGrafter"/>
</dbReference>
<evidence type="ECO:0000256" key="2">
    <source>
        <dbReference type="ARBA" id="ARBA00022532"/>
    </source>
</evidence>
<feature type="domain" description="ATP-grasp fold succinyl-CoA synthetase-type" evidence="8">
    <location>
        <begin position="2"/>
        <end position="210"/>
    </location>
</feature>
<keyword evidence="6" id="KW-0460">Magnesium</keyword>
<name>A0A381WQ95_9ZZZZ</name>
<evidence type="ECO:0008006" key="10">
    <source>
        <dbReference type="Google" id="ProtNLM"/>
    </source>
</evidence>